<dbReference type="Proteomes" id="UP001497480">
    <property type="component" value="Unassembled WGS sequence"/>
</dbReference>
<organism evidence="7 8">
    <name type="scientific">Lupinus luteus</name>
    <name type="common">European yellow lupine</name>
    <dbReference type="NCBI Taxonomy" id="3873"/>
    <lineage>
        <taxon>Eukaryota</taxon>
        <taxon>Viridiplantae</taxon>
        <taxon>Streptophyta</taxon>
        <taxon>Embryophyta</taxon>
        <taxon>Tracheophyta</taxon>
        <taxon>Spermatophyta</taxon>
        <taxon>Magnoliopsida</taxon>
        <taxon>eudicotyledons</taxon>
        <taxon>Gunneridae</taxon>
        <taxon>Pentapetalae</taxon>
        <taxon>rosids</taxon>
        <taxon>fabids</taxon>
        <taxon>Fabales</taxon>
        <taxon>Fabaceae</taxon>
        <taxon>Papilionoideae</taxon>
        <taxon>50 kb inversion clade</taxon>
        <taxon>genistoids sensu lato</taxon>
        <taxon>core genistoids</taxon>
        <taxon>Genisteae</taxon>
        <taxon>Lupinus</taxon>
    </lineage>
</organism>
<dbReference type="EMBL" id="CAXHTB010000016">
    <property type="protein sequence ID" value="CAL0322969.1"/>
    <property type="molecule type" value="Genomic_DNA"/>
</dbReference>
<feature type="domain" description="ABC transporter" evidence="6">
    <location>
        <begin position="1"/>
        <end position="68"/>
    </location>
</feature>
<comment type="subcellular location">
    <subcellularLocation>
        <location evidence="1">Membrane</location>
        <topology evidence="1">Multi-pass membrane protein</topology>
    </subcellularLocation>
</comment>
<gene>
    <name evidence="7" type="ORF">LLUT_LOCUS24029</name>
</gene>
<keyword evidence="4" id="KW-1133">Transmembrane helix</keyword>
<name>A0AAV1XMT6_LUPLU</name>
<dbReference type="GO" id="GO:0016887">
    <property type="term" value="F:ATP hydrolysis activity"/>
    <property type="evidence" value="ECO:0007669"/>
    <property type="project" value="InterPro"/>
</dbReference>
<dbReference type="InterPro" id="IPR003439">
    <property type="entry name" value="ABC_transporter-like_ATP-bd"/>
</dbReference>
<keyword evidence="3" id="KW-0812">Transmembrane</keyword>
<evidence type="ECO:0000256" key="3">
    <source>
        <dbReference type="ARBA" id="ARBA00022692"/>
    </source>
</evidence>
<dbReference type="GO" id="GO:0042626">
    <property type="term" value="F:ATPase-coupled transmembrane transporter activity"/>
    <property type="evidence" value="ECO:0007669"/>
    <property type="project" value="TreeGrafter"/>
</dbReference>
<reference evidence="7 8" key="1">
    <citation type="submission" date="2024-03" db="EMBL/GenBank/DDBJ databases">
        <authorList>
            <person name="Martinez-Hernandez J."/>
        </authorList>
    </citation>
    <scope>NUCLEOTIDE SEQUENCE [LARGE SCALE GENOMIC DNA]</scope>
</reference>
<evidence type="ECO:0000313" key="8">
    <source>
        <dbReference type="Proteomes" id="UP001497480"/>
    </source>
</evidence>
<dbReference type="InterPro" id="IPR027417">
    <property type="entry name" value="P-loop_NTPase"/>
</dbReference>
<comment type="caution">
    <text evidence="7">The sequence shown here is derived from an EMBL/GenBank/DDBJ whole genome shotgun (WGS) entry which is preliminary data.</text>
</comment>
<sequence>MGPSGAGKTTFLSAIARKARGCTVTGQILMNGKQEPIHSFKKITGFVPQDDIVHENLIVKENLQFSARCRYLIDLP</sequence>
<dbReference type="InterPro" id="IPR050352">
    <property type="entry name" value="ABCG_transporters"/>
</dbReference>
<evidence type="ECO:0000259" key="6">
    <source>
        <dbReference type="Pfam" id="PF00005"/>
    </source>
</evidence>
<evidence type="ECO:0000256" key="4">
    <source>
        <dbReference type="ARBA" id="ARBA00022989"/>
    </source>
</evidence>
<accession>A0AAV1XMT6</accession>
<dbReference type="Pfam" id="PF00005">
    <property type="entry name" value="ABC_tran"/>
    <property type="match status" value="1"/>
</dbReference>
<dbReference type="GO" id="GO:0005524">
    <property type="term" value="F:ATP binding"/>
    <property type="evidence" value="ECO:0007669"/>
    <property type="project" value="InterPro"/>
</dbReference>
<keyword evidence="8" id="KW-1185">Reference proteome</keyword>
<evidence type="ECO:0000313" key="7">
    <source>
        <dbReference type="EMBL" id="CAL0322969.1"/>
    </source>
</evidence>
<protein>
    <recommendedName>
        <fullName evidence="6">ABC transporter domain-containing protein</fullName>
    </recommendedName>
</protein>
<dbReference type="PANTHER" id="PTHR48041:SF91">
    <property type="entry name" value="ABC TRANSPORTER G FAMILY MEMBER 28"/>
    <property type="match status" value="1"/>
</dbReference>
<dbReference type="SUPFAM" id="SSF52540">
    <property type="entry name" value="P-loop containing nucleoside triphosphate hydrolases"/>
    <property type="match status" value="1"/>
</dbReference>
<evidence type="ECO:0000256" key="5">
    <source>
        <dbReference type="ARBA" id="ARBA00023136"/>
    </source>
</evidence>
<dbReference type="Gene3D" id="3.40.50.300">
    <property type="entry name" value="P-loop containing nucleotide triphosphate hydrolases"/>
    <property type="match status" value="1"/>
</dbReference>
<dbReference type="PANTHER" id="PTHR48041">
    <property type="entry name" value="ABC TRANSPORTER G FAMILY MEMBER 28"/>
    <property type="match status" value="1"/>
</dbReference>
<keyword evidence="2" id="KW-0813">Transport</keyword>
<evidence type="ECO:0000256" key="1">
    <source>
        <dbReference type="ARBA" id="ARBA00004141"/>
    </source>
</evidence>
<proteinExistence type="predicted"/>
<dbReference type="GO" id="GO:0016020">
    <property type="term" value="C:membrane"/>
    <property type="evidence" value="ECO:0007669"/>
    <property type="project" value="UniProtKB-SubCell"/>
</dbReference>
<dbReference type="AlphaFoldDB" id="A0AAV1XMT6"/>
<evidence type="ECO:0000256" key="2">
    <source>
        <dbReference type="ARBA" id="ARBA00022448"/>
    </source>
</evidence>
<keyword evidence="5" id="KW-0472">Membrane</keyword>